<evidence type="ECO:0000313" key="1">
    <source>
        <dbReference type="EMBL" id="SPD74155.1"/>
    </source>
</evidence>
<proteinExistence type="predicted"/>
<dbReference type="InterPro" id="IPR023811">
    <property type="entry name" value="CHP04076"/>
</dbReference>
<sequence>MPVSVTVIGGKCQGNNHNIGQQFIVEGTTPGGMCLGAWNSIAPYVTTLLYGGSFPWEKEQGYTVIHCPDPKGITLELKRI</sequence>
<name>A0A445MXF7_9BACT</name>
<reference evidence="1" key="1">
    <citation type="submission" date="2018-01" db="EMBL/GenBank/DDBJ databases">
        <authorList>
            <person name="Regsiter A."/>
            <person name="William W."/>
        </authorList>
    </citation>
    <scope>NUCLEOTIDE SEQUENCE</scope>
    <source>
        <strain evidence="1">TRIP AH-1</strain>
    </source>
</reference>
<dbReference type="AlphaFoldDB" id="A0A445MXF7"/>
<dbReference type="EMBL" id="OJIN01000121">
    <property type="protein sequence ID" value="SPD74155.1"/>
    <property type="molecule type" value="Genomic_DNA"/>
</dbReference>
<accession>A0A445MXF7</accession>
<evidence type="ECO:0008006" key="2">
    <source>
        <dbReference type="Google" id="ProtNLM"/>
    </source>
</evidence>
<gene>
    <name evidence="1" type="ORF">PITCH_A2070001</name>
</gene>
<dbReference type="NCBIfam" id="TIGR04076">
    <property type="entry name" value="TIGR04076 family protein"/>
    <property type="match status" value="1"/>
</dbReference>
<protein>
    <recommendedName>
        <fullName evidence="2">TIGR04076 family protein</fullName>
    </recommendedName>
</protein>
<organism evidence="1">
    <name type="scientific">uncultured Desulfobacterium sp</name>
    <dbReference type="NCBI Taxonomy" id="201089"/>
    <lineage>
        <taxon>Bacteria</taxon>
        <taxon>Pseudomonadati</taxon>
        <taxon>Thermodesulfobacteriota</taxon>
        <taxon>Desulfobacteria</taxon>
        <taxon>Desulfobacterales</taxon>
        <taxon>Desulfobacteriaceae</taxon>
        <taxon>Desulfobacterium</taxon>
        <taxon>environmental samples</taxon>
    </lineage>
</organism>